<proteinExistence type="predicted"/>
<dbReference type="HOGENOM" id="CLU_1290014_0_0_1"/>
<gene>
    <name evidence="2" type="ORF">CAEBREN_02622</name>
</gene>
<dbReference type="FunCoup" id="G0NKX5">
    <property type="interactions" value="1049"/>
</dbReference>
<dbReference type="Proteomes" id="UP000008068">
    <property type="component" value="Unassembled WGS sequence"/>
</dbReference>
<dbReference type="eggNOG" id="ENOG502THMY">
    <property type="taxonomic scope" value="Eukaryota"/>
</dbReference>
<dbReference type="OrthoDB" id="5853661at2759"/>
<feature type="transmembrane region" description="Helical" evidence="1">
    <location>
        <begin position="91"/>
        <end position="112"/>
    </location>
</feature>
<feature type="transmembrane region" description="Helical" evidence="1">
    <location>
        <begin position="187"/>
        <end position="207"/>
    </location>
</feature>
<keyword evidence="1" id="KW-1133">Transmembrane helix</keyword>
<dbReference type="EMBL" id="GL379903">
    <property type="protein sequence ID" value="EGT33211.1"/>
    <property type="molecule type" value="Genomic_DNA"/>
</dbReference>
<evidence type="ECO:0000313" key="3">
    <source>
        <dbReference type="Proteomes" id="UP000008068"/>
    </source>
</evidence>
<evidence type="ECO:0000256" key="1">
    <source>
        <dbReference type="SAM" id="Phobius"/>
    </source>
</evidence>
<name>G0NKX5_CAEBE</name>
<dbReference type="InParanoid" id="G0NKX5"/>
<accession>G0NKX5</accession>
<organism evidence="3">
    <name type="scientific">Caenorhabditis brenneri</name>
    <name type="common">Nematode worm</name>
    <dbReference type="NCBI Taxonomy" id="135651"/>
    <lineage>
        <taxon>Eukaryota</taxon>
        <taxon>Metazoa</taxon>
        <taxon>Ecdysozoa</taxon>
        <taxon>Nematoda</taxon>
        <taxon>Chromadorea</taxon>
        <taxon>Rhabditida</taxon>
        <taxon>Rhabditina</taxon>
        <taxon>Rhabditomorpha</taxon>
        <taxon>Rhabditoidea</taxon>
        <taxon>Rhabditidae</taxon>
        <taxon>Peloderinae</taxon>
        <taxon>Caenorhabditis</taxon>
    </lineage>
</organism>
<reference evidence="3" key="1">
    <citation type="submission" date="2011-07" db="EMBL/GenBank/DDBJ databases">
        <authorList>
            <consortium name="Caenorhabditis brenneri Sequencing and Analysis Consortium"/>
            <person name="Wilson R.K."/>
        </authorList>
    </citation>
    <scope>NUCLEOTIDE SEQUENCE [LARGE SCALE GENOMIC DNA]</scope>
    <source>
        <strain evidence="3">PB2801</strain>
    </source>
</reference>
<keyword evidence="1" id="KW-0472">Membrane</keyword>
<evidence type="ECO:0000313" key="2">
    <source>
        <dbReference type="EMBL" id="EGT33211.1"/>
    </source>
</evidence>
<protein>
    <submittedName>
        <fullName evidence="2">Uncharacterized protein</fullName>
    </submittedName>
</protein>
<keyword evidence="1" id="KW-0812">Transmembrane</keyword>
<feature type="transmembrane region" description="Helical" evidence="1">
    <location>
        <begin position="39"/>
        <end position="57"/>
    </location>
</feature>
<dbReference type="AlphaFoldDB" id="G0NKX5"/>
<dbReference type="OMA" id="YITINMS"/>
<feature type="transmembrane region" description="Helical" evidence="1">
    <location>
        <begin position="119"/>
        <end position="141"/>
    </location>
</feature>
<keyword evidence="3" id="KW-1185">Reference proteome</keyword>
<sequence>MSTLRRWRAAERNLDGVRDIRRGETCSDSMKACQWFTRLSLAVFAFAIVGIYLTMFYKESVHRGLAPYHRYKFEHKCFSSGDDFVNTYMRAFRYTDFAISVLIIIPCVLLCVSNKYPIFHWVISITMVIRFVILMIEIVHMSSFRGDTQLYFLIVVYKGQCDAYDVKSEGFQEFVTVFALRMIKGGITVLMGLIAYGNTLSVHFFGLQPRPRCSKYEDPIELDEYPIPNVPRGFIQS</sequence>